<dbReference type="Pfam" id="PF01202">
    <property type="entry name" value="SKI"/>
    <property type="match status" value="1"/>
</dbReference>
<feature type="binding site" evidence="7">
    <location>
        <position position="116"/>
    </location>
    <ligand>
        <name>ATP</name>
        <dbReference type="ChEBI" id="CHEBI:30616"/>
    </ligand>
</feature>
<keyword evidence="3 7" id="KW-0547">Nucleotide-binding</keyword>
<dbReference type="InterPro" id="IPR027417">
    <property type="entry name" value="P-loop_NTPase"/>
</dbReference>
<evidence type="ECO:0000313" key="9">
    <source>
        <dbReference type="Proteomes" id="UP000253314"/>
    </source>
</evidence>
<comment type="pathway">
    <text evidence="7">Metabolic intermediate biosynthesis; chorismate biosynthesis; chorismate from D-erythrose 4-phosphate and phosphoenolpyruvate: step 5/7.</text>
</comment>
<evidence type="ECO:0000313" key="8">
    <source>
        <dbReference type="EMBL" id="RBW70582.1"/>
    </source>
</evidence>
<feature type="binding site" evidence="7">
    <location>
        <position position="134"/>
    </location>
    <ligand>
        <name>substrate</name>
    </ligand>
</feature>
<evidence type="ECO:0000256" key="3">
    <source>
        <dbReference type="ARBA" id="ARBA00022741"/>
    </source>
</evidence>
<feature type="binding site" evidence="7">
    <location>
        <position position="78"/>
    </location>
    <ligand>
        <name>substrate</name>
    </ligand>
</feature>
<evidence type="ECO:0000256" key="2">
    <source>
        <dbReference type="ARBA" id="ARBA00022679"/>
    </source>
</evidence>
<evidence type="ECO:0000256" key="6">
    <source>
        <dbReference type="ARBA" id="ARBA00023141"/>
    </source>
</evidence>
<evidence type="ECO:0000256" key="7">
    <source>
        <dbReference type="HAMAP-Rule" id="MF_00109"/>
    </source>
</evidence>
<dbReference type="PANTHER" id="PTHR21087:SF16">
    <property type="entry name" value="SHIKIMATE KINASE 1, CHLOROPLASTIC"/>
    <property type="match status" value="1"/>
</dbReference>
<dbReference type="PRINTS" id="PR01100">
    <property type="entry name" value="SHIKIMTKNASE"/>
</dbReference>
<feature type="binding site" evidence="7">
    <location>
        <begin position="11"/>
        <end position="16"/>
    </location>
    <ligand>
        <name>ATP</name>
        <dbReference type="ChEBI" id="CHEBI:30616"/>
    </ligand>
</feature>
<comment type="catalytic activity">
    <reaction evidence="7">
        <text>shikimate + ATP = 3-phosphoshikimate + ADP + H(+)</text>
        <dbReference type="Rhea" id="RHEA:13121"/>
        <dbReference type="ChEBI" id="CHEBI:15378"/>
        <dbReference type="ChEBI" id="CHEBI:30616"/>
        <dbReference type="ChEBI" id="CHEBI:36208"/>
        <dbReference type="ChEBI" id="CHEBI:145989"/>
        <dbReference type="ChEBI" id="CHEBI:456216"/>
        <dbReference type="EC" id="2.7.1.71"/>
    </reaction>
</comment>
<feature type="binding site" evidence="7">
    <location>
        <position position="33"/>
    </location>
    <ligand>
        <name>substrate</name>
    </ligand>
</feature>
<dbReference type="InterPro" id="IPR000623">
    <property type="entry name" value="Shikimate_kinase/TSH1"/>
</dbReference>
<accession>A0A366XWQ7</accession>
<keyword evidence="7" id="KW-0479">Metal-binding</keyword>
<evidence type="ECO:0000256" key="5">
    <source>
        <dbReference type="ARBA" id="ARBA00022840"/>
    </source>
</evidence>
<organism evidence="8 9">
    <name type="scientific">Bacillus taeanensis</name>
    <dbReference type="NCBI Taxonomy" id="273032"/>
    <lineage>
        <taxon>Bacteria</taxon>
        <taxon>Bacillati</taxon>
        <taxon>Bacillota</taxon>
        <taxon>Bacilli</taxon>
        <taxon>Bacillales</taxon>
        <taxon>Bacillaceae</taxon>
        <taxon>Bacillus</taxon>
    </lineage>
</organism>
<dbReference type="GO" id="GO:0009423">
    <property type="term" value="P:chorismate biosynthetic process"/>
    <property type="evidence" value="ECO:0007669"/>
    <property type="project" value="UniProtKB-UniRule"/>
</dbReference>
<feature type="binding site" evidence="7">
    <location>
        <position position="15"/>
    </location>
    <ligand>
        <name>Mg(2+)</name>
        <dbReference type="ChEBI" id="CHEBI:18420"/>
    </ligand>
</feature>
<feature type="binding site" evidence="7">
    <location>
        <position position="57"/>
    </location>
    <ligand>
        <name>substrate</name>
    </ligand>
</feature>
<keyword evidence="7" id="KW-0460">Magnesium</keyword>
<proteinExistence type="inferred from homology"/>
<keyword evidence="9" id="KW-1185">Reference proteome</keyword>
<keyword evidence="4 7" id="KW-0418">Kinase</keyword>
<sequence length="164" mass="18609">MKAIYLTGFMGAGKTTIGKALSQALSIKGIDTDQYIEKKYGETIASIFAEQGEEAFRKYETEVLYDLPVENILITTGGGIILKEENRRFMKENGTVIYLHCDPEEILRRVADDESRPLLIGDKEKQIKERLEARIAYYLEADHVIDTTALTVDQVVKKIIDYID</sequence>
<comment type="function">
    <text evidence="7">Catalyzes the specific phosphorylation of the 3-hydroxyl group of shikimic acid using ATP as a cosubstrate.</text>
</comment>
<keyword evidence="1 7" id="KW-0028">Amino-acid biosynthesis</keyword>
<name>A0A366XWQ7_9BACI</name>
<dbReference type="InterPro" id="IPR031322">
    <property type="entry name" value="Shikimate/glucono_kinase"/>
</dbReference>
<dbReference type="GO" id="GO:0004765">
    <property type="term" value="F:shikimate kinase activity"/>
    <property type="evidence" value="ECO:0007669"/>
    <property type="project" value="UniProtKB-UniRule"/>
</dbReference>
<protein>
    <recommendedName>
        <fullName evidence="7">Shikimate kinase</fullName>
        <shortName evidence="7">SK</shortName>
        <ecNumber evidence="7">2.7.1.71</ecNumber>
    </recommendedName>
</protein>
<comment type="subcellular location">
    <subcellularLocation>
        <location evidence="7">Cytoplasm</location>
    </subcellularLocation>
</comment>
<dbReference type="AlphaFoldDB" id="A0A366XWQ7"/>
<dbReference type="CDD" id="cd00464">
    <property type="entry name" value="SK"/>
    <property type="match status" value="1"/>
</dbReference>
<dbReference type="SUPFAM" id="SSF52540">
    <property type="entry name" value="P-loop containing nucleoside triphosphate hydrolases"/>
    <property type="match status" value="1"/>
</dbReference>
<dbReference type="GO" id="GO:0000287">
    <property type="term" value="F:magnesium ion binding"/>
    <property type="evidence" value="ECO:0007669"/>
    <property type="project" value="UniProtKB-UniRule"/>
</dbReference>
<dbReference type="EC" id="2.7.1.71" evidence="7"/>
<dbReference type="PANTHER" id="PTHR21087">
    <property type="entry name" value="SHIKIMATE KINASE"/>
    <property type="match status" value="1"/>
</dbReference>
<gene>
    <name evidence="7" type="primary">aroK</name>
    <name evidence="8" type="ORF">DS031_06075</name>
</gene>
<dbReference type="GO" id="GO:0005524">
    <property type="term" value="F:ATP binding"/>
    <property type="evidence" value="ECO:0007669"/>
    <property type="project" value="UniProtKB-UniRule"/>
</dbReference>
<keyword evidence="7" id="KW-0963">Cytoplasm</keyword>
<dbReference type="OrthoDB" id="9800332at2"/>
<comment type="subunit">
    <text evidence="7">Monomer.</text>
</comment>
<reference evidence="8 9" key="1">
    <citation type="submission" date="2018-07" db="EMBL/GenBank/DDBJ databases">
        <title>Lottiidibacillus patelloidae gen. nov., sp. nov., isolated from the intestinal tract of a marine limpet and the reclassification of B. taeanensis BH030017T, B. algicola KMM 3737T and B. hwajinpoensis SW-72T as genus Lottiidibacillus.</title>
        <authorList>
            <person name="Liu R."/>
            <person name="Huang Z."/>
        </authorList>
    </citation>
    <scope>NUCLEOTIDE SEQUENCE [LARGE SCALE GENOMIC DNA]</scope>
    <source>
        <strain evidence="8 9">BH030017</strain>
    </source>
</reference>
<evidence type="ECO:0000256" key="1">
    <source>
        <dbReference type="ARBA" id="ARBA00022605"/>
    </source>
</evidence>
<comment type="caution">
    <text evidence="8">The sequence shown here is derived from an EMBL/GenBank/DDBJ whole genome shotgun (WGS) entry which is preliminary data.</text>
</comment>
<keyword evidence="5 7" id="KW-0067">ATP-binding</keyword>
<keyword evidence="6 7" id="KW-0057">Aromatic amino acid biosynthesis</keyword>
<dbReference type="EMBL" id="QOCW01000004">
    <property type="protein sequence ID" value="RBW70582.1"/>
    <property type="molecule type" value="Genomic_DNA"/>
</dbReference>
<dbReference type="GO" id="GO:0009073">
    <property type="term" value="P:aromatic amino acid family biosynthetic process"/>
    <property type="evidence" value="ECO:0007669"/>
    <property type="project" value="UniProtKB-KW"/>
</dbReference>
<evidence type="ECO:0000256" key="4">
    <source>
        <dbReference type="ARBA" id="ARBA00022777"/>
    </source>
</evidence>
<dbReference type="UniPathway" id="UPA00053">
    <property type="reaction ID" value="UER00088"/>
</dbReference>
<dbReference type="Gene3D" id="3.40.50.300">
    <property type="entry name" value="P-loop containing nucleotide triphosphate hydrolases"/>
    <property type="match status" value="1"/>
</dbReference>
<keyword evidence="2 7" id="KW-0808">Transferase</keyword>
<comment type="cofactor">
    <cofactor evidence="7">
        <name>Mg(2+)</name>
        <dbReference type="ChEBI" id="CHEBI:18420"/>
    </cofactor>
    <text evidence="7">Binds 1 Mg(2+) ion per subunit.</text>
</comment>
<dbReference type="HAMAP" id="MF_00109">
    <property type="entry name" value="Shikimate_kinase"/>
    <property type="match status" value="1"/>
</dbReference>
<dbReference type="RefSeq" id="WP_113805034.1">
    <property type="nucleotide sequence ID" value="NZ_QOCW01000004.1"/>
</dbReference>
<comment type="similarity">
    <text evidence="7">Belongs to the shikimate kinase family.</text>
</comment>
<dbReference type="GO" id="GO:0005829">
    <property type="term" value="C:cytosol"/>
    <property type="evidence" value="ECO:0007669"/>
    <property type="project" value="TreeGrafter"/>
</dbReference>
<dbReference type="GO" id="GO:0008652">
    <property type="term" value="P:amino acid biosynthetic process"/>
    <property type="evidence" value="ECO:0007669"/>
    <property type="project" value="UniProtKB-KW"/>
</dbReference>
<comment type="caution">
    <text evidence="7">Lacks conserved residue(s) required for the propagation of feature annotation.</text>
</comment>
<dbReference type="Proteomes" id="UP000253314">
    <property type="component" value="Unassembled WGS sequence"/>
</dbReference>